<dbReference type="Proteomes" id="UP000006222">
    <property type="component" value="Unassembled WGS sequence"/>
</dbReference>
<protein>
    <submittedName>
        <fullName evidence="1">Uncharacterized protein</fullName>
    </submittedName>
</protein>
<dbReference type="PATRIC" id="fig|991778.3.peg.2483"/>
<sequence length="42" mass="4529">MFAWLAAVVERHGANGLTGPQLQRGFAVEGCSTEQLRTTVLL</sequence>
<reference evidence="1 2" key="1">
    <citation type="journal article" date="2013" name="Mar. Genomics">
        <title>Expression of sulfatases in Rhodopirellula baltica and the diversity of sulfatases in the genus Rhodopirellula.</title>
        <authorList>
            <person name="Wegner C.E."/>
            <person name="Richter-Heitmann T."/>
            <person name="Klindworth A."/>
            <person name="Klockow C."/>
            <person name="Richter M."/>
            <person name="Achstetter T."/>
            <person name="Glockner F.O."/>
            <person name="Harder J."/>
        </authorList>
    </citation>
    <scope>NUCLEOTIDE SEQUENCE [LARGE SCALE GENOMIC DNA]</scope>
    <source>
        <strain evidence="1 2">WH47</strain>
    </source>
</reference>
<organism evidence="1 2">
    <name type="scientific">Rhodopirellula baltica WH47</name>
    <dbReference type="NCBI Taxonomy" id="991778"/>
    <lineage>
        <taxon>Bacteria</taxon>
        <taxon>Pseudomonadati</taxon>
        <taxon>Planctomycetota</taxon>
        <taxon>Planctomycetia</taxon>
        <taxon>Pirellulales</taxon>
        <taxon>Pirellulaceae</taxon>
        <taxon>Rhodopirellula</taxon>
    </lineage>
</organism>
<gene>
    <name evidence="1" type="ORF">RBWH47_01906</name>
</gene>
<evidence type="ECO:0000313" key="2">
    <source>
        <dbReference type="Proteomes" id="UP000006222"/>
    </source>
</evidence>
<proteinExistence type="predicted"/>
<name>F2ARK4_RHOBT</name>
<comment type="caution">
    <text evidence="1">The sequence shown here is derived from an EMBL/GenBank/DDBJ whole genome shotgun (WGS) entry which is preliminary data.</text>
</comment>
<dbReference type="AlphaFoldDB" id="F2ARK4"/>
<dbReference type="EMBL" id="AFAR01000127">
    <property type="protein sequence ID" value="EGF27717.1"/>
    <property type="molecule type" value="Genomic_DNA"/>
</dbReference>
<evidence type="ECO:0000313" key="1">
    <source>
        <dbReference type="EMBL" id="EGF27717.1"/>
    </source>
</evidence>
<accession>F2ARK4</accession>